<reference evidence="1 2" key="1">
    <citation type="submission" date="2010-10" db="EMBL/GenBank/DDBJ databases">
        <authorList>
            <consortium name="The Broad Institute Genome Sequencing Platform"/>
            <person name="Ward D."/>
            <person name="Earl A."/>
            <person name="Feldgarden M."/>
            <person name="Young S.K."/>
            <person name="Gargeya S."/>
            <person name="Zeng Q."/>
            <person name="Alvarado L."/>
            <person name="Berlin A."/>
            <person name="Bochicchio J."/>
            <person name="Chapman S.B."/>
            <person name="Chen Z."/>
            <person name="Freedman E."/>
            <person name="Gellesch M."/>
            <person name="Goldberg J."/>
            <person name="Griggs A."/>
            <person name="Gujja S."/>
            <person name="Heilman E."/>
            <person name="Heiman D."/>
            <person name="Howarth C."/>
            <person name="Mehta T."/>
            <person name="Neiman D."/>
            <person name="Pearson M."/>
            <person name="Roberts A."/>
            <person name="Saif S."/>
            <person name="Shea T."/>
            <person name="Shenoy N."/>
            <person name="Sisk P."/>
            <person name="Stolte C."/>
            <person name="Sykes S."/>
            <person name="White J."/>
            <person name="Yandava C."/>
            <person name="Allen-Vercoe E."/>
            <person name="Sibley C."/>
            <person name="Ambrose C.E."/>
            <person name="Strauss J."/>
            <person name="Daigneault M."/>
            <person name="Haas B."/>
            <person name="Nusbaum C."/>
            <person name="Birren B."/>
        </authorList>
    </citation>
    <scope>NUCLEOTIDE SEQUENCE [LARGE SCALE GENOMIC DNA]</scope>
    <source>
        <strain evidence="1 2">3_1_6</strain>
    </source>
</reference>
<evidence type="ECO:0000313" key="1">
    <source>
        <dbReference type="EMBL" id="EFV43895.1"/>
    </source>
</evidence>
<dbReference type="STRING" id="563192.HMPREF0179_02291"/>
<gene>
    <name evidence="1" type="ORF">HMPREF0179_02291</name>
</gene>
<name>E5Y7X6_BILW3</name>
<protein>
    <recommendedName>
        <fullName evidence="3">Virulence factor</fullName>
    </recommendedName>
</protein>
<accession>E5Y7X6</accession>
<evidence type="ECO:0008006" key="3">
    <source>
        <dbReference type="Google" id="ProtNLM"/>
    </source>
</evidence>
<evidence type="ECO:0000313" key="2">
    <source>
        <dbReference type="Proteomes" id="UP000006034"/>
    </source>
</evidence>
<organism evidence="1 2">
    <name type="scientific">Bilophila wadsworthia (strain 3_1_6)</name>
    <dbReference type="NCBI Taxonomy" id="563192"/>
    <lineage>
        <taxon>Bacteria</taxon>
        <taxon>Pseudomonadati</taxon>
        <taxon>Thermodesulfobacteriota</taxon>
        <taxon>Desulfovibrionia</taxon>
        <taxon>Desulfovibrionales</taxon>
        <taxon>Desulfovibrionaceae</taxon>
        <taxon>Bilophila</taxon>
    </lineage>
</organism>
<dbReference type="AlphaFoldDB" id="E5Y7X6"/>
<keyword evidence="2" id="KW-1185">Reference proteome</keyword>
<dbReference type="eggNOG" id="COG4458">
    <property type="taxonomic scope" value="Bacteria"/>
</dbReference>
<dbReference type="InterPro" id="IPR017030">
    <property type="entry name" value="Vir_effector_SfrC"/>
</dbReference>
<dbReference type="HOGENOM" id="CLU_016489_0_0_7"/>
<dbReference type="PIRSF" id="PIRSF034586">
    <property type="entry name" value="Vir_effector_SfrC"/>
    <property type="match status" value="1"/>
</dbReference>
<dbReference type="OrthoDB" id="1060501at2"/>
<comment type="caution">
    <text evidence="1">The sequence shown here is derived from an EMBL/GenBank/DDBJ whole genome shotgun (WGS) entry which is preliminary data.</text>
</comment>
<dbReference type="Pfam" id="PF10139">
    <property type="entry name" value="Virul_Fac"/>
    <property type="match status" value="1"/>
</dbReference>
<dbReference type="EMBL" id="ADCP02000001">
    <property type="protein sequence ID" value="EFV43895.1"/>
    <property type="molecule type" value="Genomic_DNA"/>
</dbReference>
<reference evidence="1 2" key="2">
    <citation type="submission" date="2013-04" db="EMBL/GenBank/DDBJ databases">
        <title>The Genome Sequence of Bilophila wadsworthia 3_1_6.</title>
        <authorList>
            <consortium name="The Broad Institute Genomics Platform"/>
            <person name="Earl A."/>
            <person name="Ward D."/>
            <person name="Feldgarden M."/>
            <person name="Gevers D."/>
            <person name="Sibley C."/>
            <person name="Strauss J."/>
            <person name="Allen-Vercoe E."/>
            <person name="Walker B."/>
            <person name="Young S."/>
            <person name="Zeng Q."/>
            <person name="Gargeya S."/>
            <person name="Fitzgerald M."/>
            <person name="Haas B."/>
            <person name="Abouelleil A."/>
            <person name="Allen A.W."/>
            <person name="Alvarado L."/>
            <person name="Arachchi H.M."/>
            <person name="Berlin A.M."/>
            <person name="Chapman S.B."/>
            <person name="Gainer-Dewar J."/>
            <person name="Goldberg J."/>
            <person name="Griggs A."/>
            <person name="Gujja S."/>
            <person name="Hansen M."/>
            <person name="Howarth C."/>
            <person name="Imamovic A."/>
            <person name="Ireland A."/>
            <person name="Larimer J."/>
            <person name="McCowan C."/>
            <person name="Murphy C."/>
            <person name="Pearson M."/>
            <person name="Poon T.W."/>
            <person name="Priest M."/>
            <person name="Roberts A."/>
            <person name="Saif S."/>
            <person name="Shea T."/>
            <person name="Sisk P."/>
            <person name="Sykes S."/>
            <person name="Wortman J."/>
            <person name="Nusbaum C."/>
            <person name="Birren B."/>
        </authorList>
    </citation>
    <scope>NUCLEOTIDE SEQUENCE [LARGE SCALE GENOMIC DNA]</scope>
    <source>
        <strain evidence="1 2">3_1_6</strain>
    </source>
</reference>
<sequence length="884" mass="99208">MTIDDQKLVEQCEAGIKTLAGVDEWVRANPQATGSSGEALLRESNRLARALRKEAATAARKMCVGVFGPSQSGKSYLISALAQDADGSLLTALGDESADFIQDINPAGGKESTGLVTRFTLTPSGAPAMFPVKLRLLSELDIVKILTNTYYADCRHLTPPDEDALAARVDALAKKAKGEPWRASFSEDDMIDLKEYVTRNFRATAVVQRLEHLYWPKAIHAAGRLAPEDRAALFEILWDEAKPFTALYLRLSGVLDALGYPDEAFCGKEALLPRETSIIDVETLRGLGETEGADSLELVTKDGRRVAAGRSEIAALTAELAITMRHKPDDFFEHTDLLDFPGYRSRLKTDDVARELAKPDQIRQFFLRGKVAYLFERYKTDLELTSMLLCIGPSNQEVQDLPAVINDWVSDAAGKTPELRQGRHTTLFLVLTKFDMEFEKKKGAVDDETRWSNRLHASLLDFFGKQHDWPEQWTPDQPFNNTYWLRNPKFRWEAVIAFDGDRETGIRPEQEAYVSDMKAKFLNTPEVRRHFADPEAAWNAAFTLNDGGVAFLRRQLRPVCDPAIKRRQVADRVADNLRPFVEHLRRFHRIDDKAALREQQRQLGMRLARSLALTAQNQRFGELLRAMLMRDHELYALYYQVENRLMRENEQAPVPQPSVGSAASAQDIMDDLFGDMAPPVPASAETPEAAPQPLDEAGAFAELVVGAWIEQLNALAADPVRQRYFGLEAEDFGQLVHEIIQGMSRLGLEKDMAQAVRDVSGYRNIRRDKLIWRQASMAAYCISAFVDWLGFNPASVPEAKRTIQLAGRTRTLFGQQPDPEGYPALAAEPLAFDRQYYTDWLAALMHLIEGNADYEGGQTFDPEQNARLGRLINNLNPSVFTQDN</sequence>
<dbReference type="Proteomes" id="UP000006034">
    <property type="component" value="Unassembled WGS sequence"/>
</dbReference>
<dbReference type="GeneID" id="78085433"/>
<proteinExistence type="predicted"/>
<dbReference type="RefSeq" id="WP_005028115.1">
    <property type="nucleotide sequence ID" value="NZ_KE150238.1"/>
</dbReference>